<protein>
    <submittedName>
        <fullName evidence="1">Uncharacterized protein</fullName>
    </submittedName>
</protein>
<accession>A0A8R7UW54</accession>
<sequence>MDGTIVVASAFCGHQEGTNYHFLSLVLTHHTTWQGISDHRRALCYICFSNVEAIITLAGHSYTHCLTFSSLNFTLQFFVVR</sequence>
<dbReference type="Proteomes" id="UP000015106">
    <property type="component" value="Chromosome 6"/>
</dbReference>
<evidence type="ECO:0000313" key="2">
    <source>
        <dbReference type="Proteomes" id="UP000015106"/>
    </source>
</evidence>
<organism evidence="1 2">
    <name type="scientific">Triticum urartu</name>
    <name type="common">Red wild einkorn</name>
    <name type="synonym">Crithodium urartu</name>
    <dbReference type="NCBI Taxonomy" id="4572"/>
    <lineage>
        <taxon>Eukaryota</taxon>
        <taxon>Viridiplantae</taxon>
        <taxon>Streptophyta</taxon>
        <taxon>Embryophyta</taxon>
        <taxon>Tracheophyta</taxon>
        <taxon>Spermatophyta</taxon>
        <taxon>Magnoliopsida</taxon>
        <taxon>Liliopsida</taxon>
        <taxon>Poales</taxon>
        <taxon>Poaceae</taxon>
        <taxon>BOP clade</taxon>
        <taxon>Pooideae</taxon>
        <taxon>Triticodae</taxon>
        <taxon>Triticeae</taxon>
        <taxon>Triticinae</taxon>
        <taxon>Triticum</taxon>
    </lineage>
</organism>
<dbReference type="EnsemblPlants" id="TuG1812G0600003094.01.T02">
    <property type="protein sequence ID" value="TuG1812G0600003094.01.T02.cds372798"/>
    <property type="gene ID" value="TuG1812G0600003094.01"/>
</dbReference>
<proteinExistence type="predicted"/>
<dbReference type="Gramene" id="TuG1812G0600003094.01.T02">
    <property type="protein sequence ID" value="TuG1812G0600003094.01.T02.cds372798"/>
    <property type="gene ID" value="TuG1812G0600003094.01"/>
</dbReference>
<name>A0A8R7UW54_TRIUA</name>
<dbReference type="Gramene" id="TuG1812G0600003094.01.T03">
    <property type="protein sequence ID" value="TuG1812G0600003094.01.T03.cds372802"/>
    <property type="gene ID" value="TuG1812G0600003094.01"/>
</dbReference>
<keyword evidence="2" id="KW-1185">Reference proteome</keyword>
<reference evidence="1" key="3">
    <citation type="submission" date="2022-06" db="UniProtKB">
        <authorList>
            <consortium name="EnsemblPlants"/>
        </authorList>
    </citation>
    <scope>IDENTIFICATION</scope>
</reference>
<reference evidence="2" key="1">
    <citation type="journal article" date="2013" name="Nature">
        <title>Draft genome of the wheat A-genome progenitor Triticum urartu.</title>
        <authorList>
            <person name="Ling H.Q."/>
            <person name="Zhao S."/>
            <person name="Liu D."/>
            <person name="Wang J."/>
            <person name="Sun H."/>
            <person name="Zhang C."/>
            <person name="Fan H."/>
            <person name="Li D."/>
            <person name="Dong L."/>
            <person name="Tao Y."/>
            <person name="Gao C."/>
            <person name="Wu H."/>
            <person name="Li Y."/>
            <person name="Cui Y."/>
            <person name="Guo X."/>
            <person name="Zheng S."/>
            <person name="Wang B."/>
            <person name="Yu K."/>
            <person name="Liang Q."/>
            <person name="Yang W."/>
            <person name="Lou X."/>
            <person name="Chen J."/>
            <person name="Feng M."/>
            <person name="Jian J."/>
            <person name="Zhang X."/>
            <person name="Luo G."/>
            <person name="Jiang Y."/>
            <person name="Liu J."/>
            <person name="Wang Z."/>
            <person name="Sha Y."/>
            <person name="Zhang B."/>
            <person name="Wu H."/>
            <person name="Tang D."/>
            <person name="Shen Q."/>
            <person name="Xue P."/>
            <person name="Zou S."/>
            <person name="Wang X."/>
            <person name="Liu X."/>
            <person name="Wang F."/>
            <person name="Yang Y."/>
            <person name="An X."/>
            <person name="Dong Z."/>
            <person name="Zhang K."/>
            <person name="Zhang X."/>
            <person name="Luo M.C."/>
            <person name="Dvorak J."/>
            <person name="Tong Y."/>
            <person name="Wang J."/>
            <person name="Yang H."/>
            <person name="Li Z."/>
            <person name="Wang D."/>
            <person name="Zhang A."/>
            <person name="Wang J."/>
        </authorList>
    </citation>
    <scope>NUCLEOTIDE SEQUENCE</scope>
    <source>
        <strain evidence="2">cv. G1812</strain>
    </source>
</reference>
<evidence type="ECO:0000313" key="1">
    <source>
        <dbReference type="EnsemblPlants" id="TuG1812G0600003094.01.T02.cds372798"/>
    </source>
</evidence>
<dbReference type="EnsemblPlants" id="TuG1812G0600003094.01.T03">
    <property type="protein sequence ID" value="TuG1812G0600003094.01.T03.cds372802"/>
    <property type="gene ID" value="TuG1812G0600003094.01"/>
</dbReference>
<dbReference type="AlphaFoldDB" id="A0A8R7UW54"/>
<reference evidence="1" key="2">
    <citation type="submission" date="2018-03" db="EMBL/GenBank/DDBJ databases">
        <title>The Triticum urartu genome reveals the dynamic nature of wheat genome evolution.</title>
        <authorList>
            <person name="Ling H."/>
            <person name="Ma B."/>
            <person name="Shi X."/>
            <person name="Liu H."/>
            <person name="Dong L."/>
            <person name="Sun H."/>
            <person name="Cao Y."/>
            <person name="Gao Q."/>
            <person name="Zheng S."/>
            <person name="Li Y."/>
            <person name="Yu Y."/>
            <person name="Du H."/>
            <person name="Qi M."/>
            <person name="Li Y."/>
            <person name="Yu H."/>
            <person name="Cui Y."/>
            <person name="Wang N."/>
            <person name="Chen C."/>
            <person name="Wu H."/>
            <person name="Zhao Y."/>
            <person name="Zhang J."/>
            <person name="Li Y."/>
            <person name="Zhou W."/>
            <person name="Zhang B."/>
            <person name="Hu W."/>
            <person name="Eijk M."/>
            <person name="Tang J."/>
            <person name="Witsenboer H."/>
            <person name="Zhao S."/>
            <person name="Li Z."/>
            <person name="Zhang A."/>
            <person name="Wang D."/>
            <person name="Liang C."/>
        </authorList>
    </citation>
    <scope>NUCLEOTIDE SEQUENCE [LARGE SCALE GENOMIC DNA]</scope>
    <source>
        <strain evidence="1">cv. G1812</strain>
    </source>
</reference>